<dbReference type="GO" id="GO:0004553">
    <property type="term" value="F:hydrolase activity, hydrolyzing O-glycosyl compounds"/>
    <property type="evidence" value="ECO:0007669"/>
    <property type="project" value="InterPro"/>
</dbReference>
<keyword evidence="3" id="KW-0378">Hydrolase</keyword>
<comment type="caution">
    <text evidence="3">The sequence shown here is derived from an EMBL/GenBank/DDBJ whole genome shotgun (WGS) entry which is preliminary data.</text>
</comment>
<accession>A0A5C8NNR9</accession>
<dbReference type="Gene3D" id="2.60.120.200">
    <property type="match status" value="1"/>
</dbReference>
<dbReference type="PANTHER" id="PTHR10963:SF60">
    <property type="entry name" value="GRAM-NEGATIVE BACTERIA-BINDING PROTEIN 1-RELATED"/>
    <property type="match status" value="1"/>
</dbReference>
<proteinExistence type="predicted"/>
<dbReference type="PROSITE" id="PS51762">
    <property type="entry name" value="GH16_2"/>
    <property type="match status" value="1"/>
</dbReference>
<dbReference type="InterPro" id="IPR000757">
    <property type="entry name" value="Beta-glucanase-like"/>
</dbReference>
<dbReference type="OrthoDB" id="3250776at2"/>
<reference evidence="3 4" key="1">
    <citation type="submission" date="2019-06" db="EMBL/GenBank/DDBJ databases">
        <title>Aeromicrobium sp. nov., isolated from a maize field.</title>
        <authorList>
            <person name="Lin S.-Y."/>
            <person name="Tsai C.-F."/>
            <person name="Young C.-C."/>
        </authorList>
    </citation>
    <scope>NUCLEOTIDE SEQUENCE [LARGE SCALE GENOMIC DNA]</scope>
    <source>
        <strain evidence="3 4">CC-CFT486</strain>
    </source>
</reference>
<dbReference type="CDD" id="cd08023">
    <property type="entry name" value="GH16_laminarinase_like"/>
    <property type="match status" value="1"/>
</dbReference>
<dbReference type="AlphaFoldDB" id="A0A5C8NNR9"/>
<organism evidence="3 4">
    <name type="scientific">Aeromicrobium terrae</name>
    <dbReference type="NCBI Taxonomy" id="2498846"/>
    <lineage>
        <taxon>Bacteria</taxon>
        <taxon>Bacillati</taxon>
        <taxon>Actinomycetota</taxon>
        <taxon>Actinomycetes</taxon>
        <taxon>Propionibacteriales</taxon>
        <taxon>Nocardioidaceae</taxon>
        <taxon>Aeromicrobium</taxon>
    </lineage>
</organism>
<keyword evidence="1" id="KW-0732">Signal</keyword>
<evidence type="ECO:0000313" key="3">
    <source>
        <dbReference type="EMBL" id="TXL62740.1"/>
    </source>
</evidence>
<dbReference type="InterPro" id="IPR013320">
    <property type="entry name" value="ConA-like_dom_sf"/>
</dbReference>
<evidence type="ECO:0000313" key="4">
    <source>
        <dbReference type="Proteomes" id="UP000321571"/>
    </source>
</evidence>
<dbReference type="RefSeq" id="WP_147682718.1">
    <property type="nucleotide sequence ID" value="NZ_VDUX01000001.1"/>
</dbReference>
<dbReference type="InterPro" id="IPR050546">
    <property type="entry name" value="Glycosyl_Hydrlase_16"/>
</dbReference>
<dbReference type="Proteomes" id="UP000321571">
    <property type="component" value="Unassembled WGS sequence"/>
</dbReference>
<sequence length="298" mass="32317">MKRTAALVLATVLVTSLSTMQAAEAGKPAKPDPAPKAPSCGAKVAKDTGKPWTCTFADEFDGSSLDSRRWVPQTTASGAPSLAGDCWVDSPNNVAVANGTLRLTSRREAAPFTCPSPLFGAYTTQYTSGSVTTRGTFDQTYGRWEIRAKFPNATVTGSHSALWLYPKYATYGAWPRSGEIDIAEFYTTYPDRVIPFIHYEEAVDDGSYTNTRCMVADPSRFHTYTLVWTTRKITISIDGATCVDHTIDAADPLTGAAPFDQPFVTYLTQSLGVGQNAFNASVTPLPLTTEVDWVHVWS</sequence>
<protein>
    <submittedName>
        <fullName evidence="3">Glycoside hydrolase family 16 protein</fullName>
    </submittedName>
</protein>
<dbReference type="PANTHER" id="PTHR10963">
    <property type="entry name" value="GLYCOSYL HYDROLASE-RELATED"/>
    <property type="match status" value="1"/>
</dbReference>
<feature type="chain" id="PRO_5023012385" evidence="1">
    <location>
        <begin position="23"/>
        <end position="298"/>
    </location>
</feature>
<dbReference type="GO" id="GO:0005975">
    <property type="term" value="P:carbohydrate metabolic process"/>
    <property type="evidence" value="ECO:0007669"/>
    <property type="project" value="InterPro"/>
</dbReference>
<keyword evidence="4" id="KW-1185">Reference proteome</keyword>
<gene>
    <name evidence="3" type="ORF">FHP06_00390</name>
</gene>
<feature type="domain" description="GH16" evidence="2">
    <location>
        <begin position="25"/>
        <end position="298"/>
    </location>
</feature>
<evidence type="ECO:0000256" key="1">
    <source>
        <dbReference type="SAM" id="SignalP"/>
    </source>
</evidence>
<dbReference type="EMBL" id="VDUX01000001">
    <property type="protein sequence ID" value="TXL62740.1"/>
    <property type="molecule type" value="Genomic_DNA"/>
</dbReference>
<name>A0A5C8NNR9_9ACTN</name>
<evidence type="ECO:0000259" key="2">
    <source>
        <dbReference type="PROSITE" id="PS51762"/>
    </source>
</evidence>
<dbReference type="Pfam" id="PF00722">
    <property type="entry name" value="Glyco_hydro_16"/>
    <property type="match status" value="1"/>
</dbReference>
<dbReference type="SUPFAM" id="SSF49899">
    <property type="entry name" value="Concanavalin A-like lectins/glucanases"/>
    <property type="match status" value="1"/>
</dbReference>
<feature type="signal peptide" evidence="1">
    <location>
        <begin position="1"/>
        <end position="22"/>
    </location>
</feature>